<dbReference type="PANTHER" id="PTHR21236">
    <property type="entry name" value="GOLGI MEMBRANE PROTEIN YIP1"/>
    <property type="match status" value="1"/>
</dbReference>
<protein>
    <recommendedName>
        <fullName evidence="6">Protein YIP</fullName>
    </recommendedName>
</protein>
<comment type="caution">
    <text evidence="6">Lacks conserved residue(s) required for the propagation of feature annotation.</text>
</comment>
<name>A0A9P7BP74_RHIOR</name>
<dbReference type="GO" id="GO:0048280">
    <property type="term" value="P:vesicle fusion with Golgi apparatus"/>
    <property type="evidence" value="ECO:0007669"/>
    <property type="project" value="TreeGrafter"/>
</dbReference>
<sequence>MTSNQPIHSVLFDNTNEYYGQQQASDGLQFYSSSYGDQYNSANYYSAPPSAATGDMRSTNYDFSTSGSFWSAFGTGGYADEPPLLEELGLNFGHIKTKSLTVLNPFRTVPSTIMDDTDLAGPLLFIFLFGTFLLLSRKAHFGYIYGVGVLGVVSIYLILNLMSENGIDGSRTASVLGYCLLPMVMLSGLSVVLKLDSIIGTLLTIVSILWCTYSSSGMFTSVLHMSEQRILVAYPVDNHIKKKRPVDRNIPPKIEAYVPESKLYEELCQFERNMDSAIMKKRLEIQEALVKMSLLGL</sequence>
<evidence type="ECO:0000313" key="9">
    <source>
        <dbReference type="Proteomes" id="UP000716291"/>
    </source>
</evidence>
<gene>
    <name evidence="8" type="ORF">G6F64_009572</name>
</gene>
<evidence type="ECO:0000259" key="7">
    <source>
        <dbReference type="Pfam" id="PF04893"/>
    </source>
</evidence>
<dbReference type="AlphaFoldDB" id="A0A9P7BP74"/>
<keyword evidence="4 6" id="KW-1133">Transmembrane helix</keyword>
<dbReference type="Proteomes" id="UP000716291">
    <property type="component" value="Unassembled WGS sequence"/>
</dbReference>
<evidence type="ECO:0000256" key="5">
    <source>
        <dbReference type="ARBA" id="ARBA00023136"/>
    </source>
</evidence>
<comment type="similarity">
    <text evidence="2 6">Belongs to the YIP1 family.</text>
</comment>
<comment type="caution">
    <text evidence="8">The sequence shown here is derived from an EMBL/GenBank/DDBJ whole genome shotgun (WGS) entry which is preliminary data.</text>
</comment>
<feature type="transmembrane region" description="Helical" evidence="6">
    <location>
        <begin position="119"/>
        <end position="136"/>
    </location>
</feature>
<keyword evidence="5 6" id="KW-0472">Membrane</keyword>
<dbReference type="GO" id="GO:0006888">
    <property type="term" value="P:endoplasmic reticulum to Golgi vesicle-mediated transport"/>
    <property type="evidence" value="ECO:0007669"/>
    <property type="project" value="InterPro"/>
</dbReference>
<keyword evidence="3 6" id="KW-0812">Transmembrane</keyword>
<dbReference type="GO" id="GO:0000139">
    <property type="term" value="C:Golgi membrane"/>
    <property type="evidence" value="ECO:0007669"/>
    <property type="project" value="UniProtKB-SubCell"/>
</dbReference>
<feature type="transmembrane region" description="Helical" evidence="6">
    <location>
        <begin position="142"/>
        <end position="163"/>
    </location>
</feature>
<feature type="domain" description="Yip1" evidence="7">
    <location>
        <begin position="102"/>
        <end position="233"/>
    </location>
</feature>
<dbReference type="InterPro" id="IPR045231">
    <property type="entry name" value="Yip1/4-like"/>
</dbReference>
<dbReference type="Pfam" id="PF04893">
    <property type="entry name" value="Yip1"/>
    <property type="match status" value="1"/>
</dbReference>
<comment type="subcellular location">
    <subcellularLocation>
        <location evidence="6">Golgi apparatus membrane</location>
        <topology evidence="6">Multi-pass membrane protein</topology>
    </subcellularLocation>
    <subcellularLocation>
        <location evidence="1">Membrane</location>
        <topology evidence="1">Multi-pass membrane protein</topology>
    </subcellularLocation>
</comment>
<evidence type="ECO:0000313" key="8">
    <source>
        <dbReference type="EMBL" id="KAG1304019.1"/>
    </source>
</evidence>
<keyword evidence="9" id="KW-1185">Reference proteome</keyword>
<proteinExistence type="inferred from homology"/>
<feature type="transmembrane region" description="Helical" evidence="6">
    <location>
        <begin position="175"/>
        <end position="193"/>
    </location>
</feature>
<feature type="transmembrane region" description="Helical" evidence="6">
    <location>
        <begin position="199"/>
        <end position="219"/>
    </location>
</feature>
<dbReference type="PANTHER" id="PTHR21236:SF2">
    <property type="entry name" value="PROTEIN YIPF"/>
    <property type="match status" value="1"/>
</dbReference>
<dbReference type="InterPro" id="IPR006977">
    <property type="entry name" value="Yip1_dom"/>
</dbReference>
<reference evidence="8" key="1">
    <citation type="journal article" date="2020" name="Microb. Genom.">
        <title>Genetic diversity of clinical and environmental Mucorales isolates obtained from an investigation of mucormycosis cases among solid organ transplant recipients.</title>
        <authorList>
            <person name="Nguyen M.H."/>
            <person name="Kaul D."/>
            <person name="Muto C."/>
            <person name="Cheng S.J."/>
            <person name="Richter R.A."/>
            <person name="Bruno V.M."/>
            <person name="Liu G."/>
            <person name="Beyhan S."/>
            <person name="Sundermann A.J."/>
            <person name="Mounaud S."/>
            <person name="Pasculle A.W."/>
            <person name="Nierman W.C."/>
            <person name="Driscoll E."/>
            <person name="Cumbie R."/>
            <person name="Clancy C.J."/>
            <person name="Dupont C.L."/>
        </authorList>
    </citation>
    <scope>NUCLEOTIDE SEQUENCE</scope>
    <source>
        <strain evidence="8">GL11</strain>
    </source>
</reference>
<evidence type="ECO:0000256" key="2">
    <source>
        <dbReference type="ARBA" id="ARBA00010596"/>
    </source>
</evidence>
<evidence type="ECO:0000256" key="1">
    <source>
        <dbReference type="ARBA" id="ARBA00004141"/>
    </source>
</evidence>
<organism evidence="8 9">
    <name type="scientific">Rhizopus oryzae</name>
    <name type="common">Mucormycosis agent</name>
    <name type="synonym">Rhizopus arrhizus var. delemar</name>
    <dbReference type="NCBI Taxonomy" id="64495"/>
    <lineage>
        <taxon>Eukaryota</taxon>
        <taxon>Fungi</taxon>
        <taxon>Fungi incertae sedis</taxon>
        <taxon>Mucoromycota</taxon>
        <taxon>Mucoromycotina</taxon>
        <taxon>Mucoromycetes</taxon>
        <taxon>Mucorales</taxon>
        <taxon>Mucorineae</taxon>
        <taxon>Rhizopodaceae</taxon>
        <taxon>Rhizopus</taxon>
    </lineage>
</organism>
<evidence type="ECO:0000256" key="4">
    <source>
        <dbReference type="ARBA" id="ARBA00022989"/>
    </source>
</evidence>
<accession>A0A9P7BP74</accession>
<evidence type="ECO:0000256" key="3">
    <source>
        <dbReference type="ARBA" id="ARBA00022692"/>
    </source>
</evidence>
<dbReference type="GO" id="GO:0005802">
    <property type="term" value="C:trans-Golgi network"/>
    <property type="evidence" value="ECO:0007669"/>
    <property type="project" value="TreeGrafter"/>
</dbReference>
<dbReference type="EMBL" id="JAANQT010001769">
    <property type="protein sequence ID" value="KAG1304019.1"/>
    <property type="molecule type" value="Genomic_DNA"/>
</dbReference>
<evidence type="ECO:0000256" key="6">
    <source>
        <dbReference type="RuleBase" id="RU361264"/>
    </source>
</evidence>